<name>A0A2V3DNB9_9MICC</name>
<proteinExistence type="predicted"/>
<dbReference type="GO" id="GO:0003677">
    <property type="term" value="F:DNA binding"/>
    <property type="evidence" value="ECO:0007669"/>
    <property type="project" value="UniProtKB-KW"/>
</dbReference>
<dbReference type="AlphaFoldDB" id="A0A2V3DNB9"/>
<dbReference type="Proteomes" id="UP000246303">
    <property type="component" value="Unassembled WGS sequence"/>
</dbReference>
<sequence>MPGSFRATIVRRSYVLTGVLISETTLGTKPSHGTPLTVSVRELGRSPGSMWKFEERIPVPEDFGTPLIGAVPRSELDLELRFEAVHEGILVSGNVLVEVTGECSRCLETFEDDFEVDVQELFFYEEPSAEFLEQEEDQQRWVEHDSVDLEPVLRDAVVTALPFQPVCREDCEGLCSECGIHLADEPGHHHEILDSRWAALQGLTGEEN</sequence>
<keyword evidence="2" id="KW-1185">Reference proteome</keyword>
<evidence type="ECO:0000313" key="2">
    <source>
        <dbReference type="Proteomes" id="UP000246303"/>
    </source>
</evidence>
<dbReference type="PANTHER" id="PTHR34374:SF1">
    <property type="entry name" value="LARGE RIBOSOMAL RNA SUBUNIT ACCUMULATION PROTEIN YCED HOMOLOG 1, CHLOROPLASTIC"/>
    <property type="match status" value="1"/>
</dbReference>
<evidence type="ECO:0000313" key="1">
    <source>
        <dbReference type="EMBL" id="PXA64257.1"/>
    </source>
</evidence>
<dbReference type="OrthoDB" id="9790372at2"/>
<organism evidence="1 2">
    <name type="scientific">Arthrobacter psychrochitiniphilus</name>
    <dbReference type="NCBI Taxonomy" id="291045"/>
    <lineage>
        <taxon>Bacteria</taxon>
        <taxon>Bacillati</taxon>
        <taxon>Actinomycetota</taxon>
        <taxon>Actinomycetes</taxon>
        <taxon>Micrococcales</taxon>
        <taxon>Micrococcaceae</taxon>
        <taxon>Arthrobacter</taxon>
    </lineage>
</organism>
<dbReference type="Pfam" id="PF02620">
    <property type="entry name" value="YceD"/>
    <property type="match status" value="1"/>
</dbReference>
<accession>A0A2V3DNB9</accession>
<comment type="caution">
    <text evidence="1">The sequence shown here is derived from an EMBL/GenBank/DDBJ whole genome shotgun (WGS) entry which is preliminary data.</text>
</comment>
<reference evidence="1 2" key="1">
    <citation type="submission" date="2018-05" db="EMBL/GenBank/DDBJ databases">
        <title>Genetic diversity of glacier-inhabiting Cryobacterium bacteria in China and description of Cryobacterium mengkeensis sp. nov. and Arthrobacter glacialis sp. nov.</title>
        <authorList>
            <person name="Liu Q."/>
            <person name="Xin Y.-H."/>
        </authorList>
    </citation>
    <scope>NUCLEOTIDE SEQUENCE [LARGE SCALE GENOMIC DNA]</scope>
    <source>
        <strain evidence="1 2">GP3</strain>
    </source>
</reference>
<protein>
    <submittedName>
        <fullName evidence="1">DNA-binding protein</fullName>
    </submittedName>
</protein>
<dbReference type="PANTHER" id="PTHR34374">
    <property type="entry name" value="LARGE RIBOSOMAL RNA SUBUNIT ACCUMULATION PROTEIN YCED HOMOLOG 1, CHLOROPLASTIC"/>
    <property type="match status" value="1"/>
</dbReference>
<dbReference type="InterPro" id="IPR003772">
    <property type="entry name" value="YceD"/>
</dbReference>
<keyword evidence="1" id="KW-0238">DNA-binding</keyword>
<gene>
    <name evidence="1" type="ORF">CVS29_15920</name>
</gene>
<dbReference type="EMBL" id="QHLZ01000013">
    <property type="protein sequence ID" value="PXA64257.1"/>
    <property type="molecule type" value="Genomic_DNA"/>
</dbReference>